<evidence type="ECO:0000256" key="2">
    <source>
        <dbReference type="SAM" id="SignalP"/>
    </source>
</evidence>
<protein>
    <submittedName>
        <fullName evidence="3">Uncharacterized protein</fullName>
    </submittedName>
</protein>
<keyword evidence="4" id="KW-1185">Reference proteome</keyword>
<evidence type="ECO:0000313" key="3">
    <source>
        <dbReference type="EMBL" id="KAK3678519.1"/>
    </source>
</evidence>
<accession>A0AAE0WUX2</accession>
<feature type="compositionally biased region" description="Polar residues" evidence="1">
    <location>
        <begin position="93"/>
        <end position="106"/>
    </location>
</feature>
<dbReference type="EMBL" id="JAUTXT010000004">
    <property type="protein sequence ID" value="KAK3678519.1"/>
    <property type="molecule type" value="Genomic_DNA"/>
</dbReference>
<comment type="caution">
    <text evidence="3">The sequence shown here is derived from an EMBL/GenBank/DDBJ whole genome shotgun (WGS) entry which is preliminary data.</text>
</comment>
<evidence type="ECO:0000313" key="4">
    <source>
        <dbReference type="Proteomes" id="UP001274830"/>
    </source>
</evidence>
<organism evidence="3 4">
    <name type="scientific">Recurvomyces mirabilis</name>
    <dbReference type="NCBI Taxonomy" id="574656"/>
    <lineage>
        <taxon>Eukaryota</taxon>
        <taxon>Fungi</taxon>
        <taxon>Dikarya</taxon>
        <taxon>Ascomycota</taxon>
        <taxon>Pezizomycotina</taxon>
        <taxon>Dothideomycetes</taxon>
        <taxon>Dothideomycetidae</taxon>
        <taxon>Mycosphaerellales</taxon>
        <taxon>Teratosphaeriaceae</taxon>
        <taxon>Recurvomyces</taxon>
    </lineage>
</organism>
<sequence>MRFTSLFAAAAALTCSTVGAQETLESTQRQVITSATTTYTITRTVERVVQTAYATMSGNGTSPASTTVGPSSTIYAYGNGTISSTGAAHPSASAGNQTARPLPQTGSGSTISMDFAAIVAVAGMAGMLVL</sequence>
<feature type="region of interest" description="Disordered" evidence="1">
    <location>
        <begin position="86"/>
        <end position="106"/>
    </location>
</feature>
<dbReference type="AlphaFoldDB" id="A0AAE0WUX2"/>
<evidence type="ECO:0000256" key="1">
    <source>
        <dbReference type="SAM" id="MobiDB-lite"/>
    </source>
</evidence>
<gene>
    <name evidence="3" type="ORF">LTR78_001816</name>
</gene>
<feature type="chain" id="PRO_5042293346" evidence="2">
    <location>
        <begin position="21"/>
        <end position="130"/>
    </location>
</feature>
<reference evidence="3" key="1">
    <citation type="submission" date="2023-07" db="EMBL/GenBank/DDBJ databases">
        <title>Black Yeasts Isolated from many extreme environments.</title>
        <authorList>
            <person name="Coleine C."/>
            <person name="Stajich J.E."/>
            <person name="Selbmann L."/>
        </authorList>
    </citation>
    <scope>NUCLEOTIDE SEQUENCE</scope>
    <source>
        <strain evidence="3">CCFEE 5485</strain>
    </source>
</reference>
<feature type="signal peptide" evidence="2">
    <location>
        <begin position="1"/>
        <end position="20"/>
    </location>
</feature>
<proteinExistence type="predicted"/>
<keyword evidence="2" id="KW-0732">Signal</keyword>
<dbReference type="Proteomes" id="UP001274830">
    <property type="component" value="Unassembled WGS sequence"/>
</dbReference>
<name>A0AAE0WUX2_9PEZI</name>